<sequence>MSTDQNALAVPHQLCQYCENVAIRLRAALKTCFDYSEELQIEHYPNMQTFAESMLQQQCHLCMIFRSQTVYTSGLYTTEEFLLMLNEYRDKADRPLHLKVKSGDKSGSSPEVFDLSLGYNIDGLTFDKIARARLIHCKGGAANKDVTPELLSIFTASESSYANIKRWLHICTTEHVDCRRNPRRRAPTRLLDLGIQSTEGIRLIAGTTIGQAPYAALSYIWGSVPQLALTPENYSEFKTQILMESLSKVAQDAVTVCRMLSVRYLWIDAICIIQGPKGDFQQEAALMEDVYANALLTINAADVYATQPFLVRRNPLRWIDCRLMADDDGECQSYVSGNPFCDAGHNLPGTFPLDSRGWCFQEQFLSPRSIYFSKEGVHWECRKSVVCERHQDMRAENHQNMLDRPRKTLYKNLVSMGDDLSDPATTLELREIWKRILQRYSATRLTHPSDKMAALAGIASMFESKFNMRASFGLWLELLLDELL</sequence>
<dbReference type="AlphaFoldDB" id="A0AAD4FJX4"/>
<evidence type="ECO:0000313" key="3">
    <source>
        <dbReference type="Proteomes" id="UP001199106"/>
    </source>
</evidence>
<comment type="caution">
    <text evidence="2">The sequence shown here is derived from an EMBL/GenBank/DDBJ whole genome shotgun (WGS) entry which is preliminary data.</text>
</comment>
<keyword evidence="3" id="KW-1185">Reference proteome</keyword>
<accession>A0AAD4FJX4</accession>
<dbReference type="Proteomes" id="UP001199106">
    <property type="component" value="Unassembled WGS sequence"/>
</dbReference>
<dbReference type="EMBL" id="JAANER010000005">
    <property type="protein sequence ID" value="KAG9189841.1"/>
    <property type="molecule type" value="Genomic_DNA"/>
</dbReference>
<evidence type="ECO:0000259" key="1">
    <source>
        <dbReference type="Pfam" id="PF06985"/>
    </source>
</evidence>
<evidence type="ECO:0000313" key="2">
    <source>
        <dbReference type="EMBL" id="KAG9189841.1"/>
    </source>
</evidence>
<feature type="domain" description="Heterokaryon incompatibility" evidence="1">
    <location>
        <begin position="214"/>
        <end position="362"/>
    </location>
</feature>
<dbReference type="PANTHER" id="PTHR33112">
    <property type="entry name" value="DOMAIN PROTEIN, PUTATIVE-RELATED"/>
    <property type="match status" value="1"/>
</dbReference>
<protein>
    <recommendedName>
        <fullName evidence="1">Heterokaryon incompatibility domain-containing protein</fullName>
    </recommendedName>
</protein>
<reference evidence="2" key="1">
    <citation type="submission" date="2021-07" db="EMBL/GenBank/DDBJ databases">
        <title>Genome Resource of American Ginseng Black Spot Pathogen Alternaria panax.</title>
        <authorList>
            <person name="Qiu C."/>
            <person name="Wang W."/>
            <person name="Liu Z."/>
        </authorList>
    </citation>
    <scope>NUCLEOTIDE SEQUENCE</scope>
    <source>
        <strain evidence="2">BNCC115425</strain>
    </source>
</reference>
<organism evidence="2 3">
    <name type="scientific">Alternaria panax</name>
    <dbReference type="NCBI Taxonomy" id="48097"/>
    <lineage>
        <taxon>Eukaryota</taxon>
        <taxon>Fungi</taxon>
        <taxon>Dikarya</taxon>
        <taxon>Ascomycota</taxon>
        <taxon>Pezizomycotina</taxon>
        <taxon>Dothideomycetes</taxon>
        <taxon>Pleosporomycetidae</taxon>
        <taxon>Pleosporales</taxon>
        <taxon>Pleosporineae</taxon>
        <taxon>Pleosporaceae</taxon>
        <taxon>Alternaria</taxon>
        <taxon>Alternaria sect. Panax</taxon>
    </lineage>
</organism>
<dbReference type="Pfam" id="PF06985">
    <property type="entry name" value="HET"/>
    <property type="match status" value="1"/>
</dbReference>
<dbReference type="PANTHER" id="PTHR33112:SF10">
    <property type="entry name" value="TOL"/>
    <property type="match status" value="1"/>
</dbReference>
<gene>
    <name evidence="2" type="ORF">G6011_06709</name>
</gene>
<dbReference type="InterPro" id="IPR010730">
    <property type="entry name" value="HET"/>
</dbReference>
<proteinExistence type="predicted"/>
<name>A0AAD4FJX4_9PLEO</name>